<dbReference type="InterPro" id="IPR036739">
    <property type="entry name" value="SLC41_membr_dom_sf"/>
</dbReference>
<dbReference type="SMART" id="SM00924">
    <property type="entry name" value="MgtE_N"/>
    <property type="match status" value="1"/>
</dbReference>
<keyword evidence="8" id="KW-0129">CBS domain</keyword>
<dbReference type="CDD" id="cd04606">
    <property type="entry name" value="CBS_pair_Mg_transporter"/>
    <property type="match status" value="1"/>
</dbReference>
<dbReference type="SUPFAM" id="SSF161093">
    <property type="entry name" value="MgtE membrane domain-like"/>
    <property type="match status" value="1"/>
</dbReference>
<dbReference type="GO" id="GO:0005886">
    <property type="term" value="C:plasma membrane"/>
    <property type="evidence" value="ECO:0007669"/>
    <property type="project" value="UniProtKB-SubCell"/>
</dbReference>
<dbReference type="EMBL" id="SMGD01000003">
    <property type="protein sequence ID" value="TCK63218.1"/>
    <property type="molecule type" value="Genomic_DNA"/>
</dbReference>
<keyword evidence="5 9" id="KW-0460">Magnesium</keyword>
<dbReference type="InterPro" id="IPR038076">
    <property type="entry name" value="MgtE_N_sf"/>
</dbReference>
<dbReference type="PROSITE" id="PS51371">
    <property type="entry name" value="CBS"/>
    <property type="match status" value="2"/>
</dbReference>
<dbReference type="GO" id="GO:0046872">
    <property type="term" value="F:metal ion binding"/>
    <property type="evidence" value="ECO:0007669"/>
    <property type="project" value="UniProtKB-KW"/>
</dbReference>
<feature type="transmembrane region" description="Helical" evidence="9">
    <location>
        <begin position="391"/>
        <end position="417"/>
    </location>
</feature>
<keyword evidence="9" id="KW-0479">Metal-binding</keyword>
<keyword evidence="6 9" id="KW-1133">Transmembrane helix</keyword>
<evidence type="ECO:0000256" key="7">
    <source>
        <dbReference type="ARBA" id="ARBA00023136"/>
    </source>
</evidence>
<evidence type="ECO:0000259" key="10">
    <source>
        <dbReference type="PROSITE" id="PS51371"/>
    </source>
</evidence>
<dbReference type="NCBIfam" id="TIGR00400">
    <property type="entry name" value="mgtE"/>
    <property type="match status" value="1"/>
</dbReference>
<dbReference type="PANTHER" id="PTHR43773">
    <property type="entry name" value="MAGNESIUM TRANSPORTER MGTE"/>
    <property type="match status" value="1"/>
</dbReference>
<dbReference type="Gene3D" id="1.10.357.20">
    <property type="entry name" value="SLC41 divalent cation transporters, integral membrane domain"/>
    <property type="match status" value="1"/>
</dbReference>
<feature type="transmembrane region" description="Helical" evidence="9">
    <location>
        <begin position="364"/>
        <end position="385"/>
    </location>
</feature>
<keyword evidence="12" id="KW-1185">Reference proteome</keyword>
<evidence type="ECO:0000256" key="5">
    <source>
        <dbReference type="ARBA" id="ARBA00022842"/>
    </source>
</evidence>
<evidence type="ECO:0000256" key="2">
    <source>
        <dbReference type="ARBA" id="ARBA00009749"/>
    </source>
</evidence>
<dbReference type="InterPro" id="IPR006667">
    <property type="entry name" value="SLC41_membr_dom"/>
</dbReference>
<evidence type="ECO:0000313" key="11">
    <source>
        <dbReference type="EMBL" id="TCK63218.1"/>
    </source>
</evidence>
<dbReference type="OrthoDB" id="9790355at2"/>
<dbReference type="AlphaFoldDB" id="A0A4R1KET3"/>
<evidence type="ECO:0000313" key="12">
    <source>
        <dbReference type="Proteomes" id="UP000295565"/>
    </source>
</evidence>
<dbReference type="Gene3D" id="1.25.60.10">
    <property type="entry name" value="MgtE N-terminal domain-like"/>
    <property type="match status" value="1"/>
</dbReference>
<reference evidence="11 12" key="1">
    <citation type="submission" date="2019-03" db="EMBL/GenBank/DDBJ databases">
        <title>Genomic Encyclopedia of Type Strains, Phase IV (KMG-IV): sequencing the most valuable type-strain genomes for metagenomic binning, comparative biology and taxonomic classification.</title>
        <authorList>
            <person name="Goeker M."/>
        </authorList>
    </citation>
    <scope>NUCLEOTIDE SEQUENCE [LARGE SCALE GENOMIC DNA]</scope>
    <source>
        <strain evidence="11 12">DSM 18577</strain>
    </source>
</reference>
<comment type="subunit">
    <text evidence="9">Homodimer.</text>
</comment>
<evidence type="ECO:0000256" key="9">
    <source>
        <dbReference type="RuleBase" id="RU362011"/>
    </source>
</evidence>
<dbReference type="InterPro" id="IPR046342">
    <property type="entry name" value="CBS_dom_sf"/>
</dbReference>
<evidence type="ECO:0000256" key="4">
    <source>
        <dbReference type="ARBA" id="ARBA00022692"/>
    </source>
</evidence>
<comment type="similarity">
    <text evidence="2 9">Belongs to the SLC41A transporter family.</text>
</comment>
<dbReference type="InterPro" id="IPR006669">
    <property type="entry name" value="MgtE_transporter"/>
</dbReference>
<feature type="domain" description="CBS" evidence="10">
    <location>
        <begin position="207"/>
        <end position="266"/>
    </location>
</feature>
<organism evidence="11 12">
    <name type="scientific">Celerinatantimonas diazotrophica</name>
    <dbReference type="NCBI Taxonomy" id="412034"/>
    <lineage>
        <taxon>Bacteria</taxon>
        <taxon>Pseudomonadati</taxon>
        <taxon>Pseudomonadota</taxon>
        <taxon>Gammaproteobacteria</taxon>
        <taxon>Celerinatantimonadaceae</taxon>
        <taxon>Celerinatantimonas</taxon>
    </lineage>
</organism>
<keyword evidence="9" id="KW-1003">Cell membrane</keyword>
<proteinExistence type="inferred from homology"/>
<keyword evidence="3 9" id="KW-0813">Transport</keyword>
<feature type="transmembrane region" description="Helical" evidence="9">
    <location>
        <begin position="429"/>
        <end position="452"/>
    </location>
</feature>
<dbReference type="InterPro" id="IPR000644">
    <property type="entry name" value="CBS_dom"/>
</dbReference>
<comment type="subcellular location">
    <subcellularLocation>
        <location evidence="9">Cell membrane</location>
        <topology evidence="9">Multi-pass membrane protein</topology>
    </subcellularLocation>
    <subcellularLocation>
        <location evidence="1">Membrane</location>
        <topology evidence="1">Multi-pass membrane protein</topology>
    </subcellularLocation>
</comment>
<dbReference type="InterPro" id="IPR006668">
    <property type="entry name" value="Mg_transptr_MgtE_intracell_dom"/>
</dbReference>
<sequence>MSERENHHSQHQRILELNRALNDGMFVHVRRMLAQMPACDVALLLQSTPVAGRKILWQLTDPEQQGEILEELNEDAMESILKMMDPENLAAATEGMDIDDLSYVLRSLPADIYQQVLEQMDSEERHRVEIALAYPEDTAGSLMNNDTIALRPDISVDVVLRYLRLRGELPEATDALFVVDKDNKYLGDISLARLVTVDPKEQVAAIMGKRPERIIPVSMHEGQVAQLFERHDWISAPVVDPNGQLVGRITIDDVVDIIREDAEHSMMGMAGVDDDEDTFAPIWQSTRGRTLWLAINLLTALMAASISNLFENTLAQMATLAVLMTIVPSQGGIAGTQTLAVVIRGLAVGHIGESNTRWLILKEVAIGVLNGIIWAIVIALVVTLWKDSIQLGLISAAAMFADMFMAGLAGVCIPLVMKKIHIDPALAGGMVLTTVTDTVGLFAFLGIATVLLNHHIAI</sequence>
<comment type="function">
    <text evidence="9">Acts as a magnesium transporter.</text>
</comment>
<comment type="caution">
    <text evidence="11">The sequence shown here is derived from an EMBL/GenBank/DDBJ whole genome shotgun (WGS) entry which is preliminary data.</text>
</comment>
<keyword evidence="7 9" id="KW-0472">Membrane</keyword>
<accession>A0A4R1KET3</accession>
<gene>
    <name evidence="11" type="ORF">EV690_0315</name>
</gene>
<evidence type="ECO:0000256" key="6">
    <source>
        <dbReference type="ARBA" id="ARBA00022989"/>
    </source>
</evidence>
<protein>
    <recommendedName>
        <fullName evidence="9">Magnesium transporter MgtE</fullName>
    </recommendedName>
</protein>
<keyword evidence="4 9" id="KW-0812">Transmembrane</keyword>
<dbReference type="SUPFAM" id="SSF158791">
    <property type="entry name" value="MgtE N-terminal domain-like"/>
    <property type="match status" value="1"/>
</dbReference>
<dbReference type="PANTHER" id="PTHR43773:SF1">
    <property type="entry name" value="MAGNESIUM TRANSPORTER MGTE"/>
    <property type="match status" value="1"/>
</dbReference>
<name>A0A4R1KET3_9GAMM</name>
<feature type="transmembrane region" description="Helical" evidence="9">
    <location>
        <begin position="322"/>
        <end position="343"/>
    </location>
</feature>
<feature type="transmembrane region" description="Helical" evidence="9">
    <location>
        <begin position="291"/>
        <end position="310"/>
    </location>
</feature>
<feature type="domain" description="CBS" evidence="10">
    <location>
        <begin position="143"/>
        <end position="206"/>
    </location>
</feature>
<evidence type="ECO:0000256" key="8">
    <source>
        <dbReference type="PROSITE-ProRule" id="PRU00703"/>
    </source>
</evidence>
<evidence type="ECO:0000256" key="3">
    <source>
        <dbReference type="ARBA" id="ARBA00022448"/>
    </source>
</evidence>
<dbReference type="RefSeq" id="WP_131911187.1">
    <property type="nucleotide sequence ID" value="NZ_OU594967.1"/>
</dbReference>
<dbReference type="Pfam" id="PF01769">
    <property type="entry name" value="MgtE"/>
    <property type="match status" value="1"/>
</dbReference>
<dbReference type="SUPFAM" id="SSF54631">
    <property type="entry name" value="CBS-domain pair"/>
    <property type="match status" value="1"/>
</dbReference>
<dbReference type="SMART" id="SM00116">
    <property type="entry name" value="CBS"/>
    <property type="match status" value="1"/>
</dbReference>
<dbReference type="Gene3D" id="3.10.580.10">
    <property type="entry name" value="CBS-domain"/>
    <property type="match status" value="1"/>
</dbReference>
<dbReference type="Pfam" id="PF00571">
    <property type="entry name" value="CBS"/>
    <property type="match status" value="2"/>
</dbReference>
<evidence type="ECO:0000256" key="1">
    <source>
        <dbReference type="ARBA" id="ARBA00004141"/>
    </source>
</evidence>
<dbReference type="Proteomes" id="UP000295565">
    <property type="component" value="Unassembled WGS sequence"/>
</dbReference>
<dbReference type="Pfam" id="PF03448">
    <property type="entry name" value="MgtE_N"/>
    <property type="match status" value="1"/>
</dbReference>
<dbReference type="GO" id="GO:0015095">
    <property type="term" value="F:magnesium ion transmembrane transporter activity"/>
    <property type="evidence" value="ECO:0007669"/>
    <property type="project" value="UniProtKB-UniRule"/>
</dbReference>